<dbReference type="PANTHER" id="PTHR34371">
    <property type="entry name" value="OS01G0551000 PROTEIN"/>
    <property type="match status" value="1"/>
</dbReference>
<feature type="compositionally biased region" description="Polar residues" evidence="1">
    <location>
        <begin position="215"/>
        <end position="226"/>
    </location>
</feature>
<dbReference type="EMBL" id="BPVZ01000003">
    <property type="protein sequence ID" value="GKU89078.1"/>
    <property type="molecule type" value="Genomic_DNA"/>
</dbReference>
<protein>
    <submittedName>
        <fullName evidence="2">Uncharacterized protein</fullName>
    </submittedName>
</protein>
<organism evidence="2 3">
    <name type="scientific">Rubroshorea leprosula</name>
    <dbReference type="NCBI Taxonomy" id="152421"/>
    <lineage>
        <taxon>Eukaryota</taxon>
        <taxon>Viridiplantae</taxon>
        <taxon>Streptophyta</taxon>
        <taxon>Embryophyta</taxon>
        <taxon>Tracheophyta</taxon>
        <taxon>Spermatophyta</taxon>
        <taxon>Magnoliopsida</taxon>
        <taxon>eudicotyledons</taxon>
        <taxon>Gunneridae</taxon>
        <taxon>Pentapetalae</taxon>
        <taxon>rosids</taxon>
        <taxon>malvids</taxon>
        <taxon>Malvales</taxon>
        <taxon>Dipterocarpaceae</taxon>
        <taxon>Rubroshorea</taxon>
    </lineage>
</organism>
<sequence>MGFAAAAVDDGGGASSTPPKLSLLNIPSKVKLETQPPGTATPPLRSTISIPFQWEEEPGKPRLCDTGSGKPDGTAVRCLELPPRLLYDEAKVMPSPTTVLDGPYTFRSASLRKGGSFRSLECKEKVFFGSSRWASFRKGGEVAADSGFNFSPSGVLNDGDGGGGSGHGTQVKITRVRRKGSLLSLHSRSDLWASIYTSLKQVVPWRRGQEKIRTKTSSSNADFPKH</sequence>
<name>A0AAV5HJW0_9ROSI</name>
<gene>
    <name evidence="2" type="ORF">SLEP1_g3268</name>
</gene>
<evidence type="ECO:0000256" key="1">
    <source>
        <dbReference type="SAM" id="MobiDB-lite"/>
    </source>
</evidence>
<reference evidence="2 3" key="1">
    <citation type="journal article" date="2021" name="Commun. Biol.">
        <title>The genome of Shorea leprosula (Dipterocarpaceae) highlights the ecological relevance of drought in aseasonal tropical rainforests.</title>
        <authorList>
            <person name="Ng K.K.S."/>
            <person name="Kobayashi M.J."/>
            <person name="Fawcett J.A."/>
            <person name="Hatakeyama M."/>
            <person name="Paape T."/>
            <person name="Ng C.H."/>
            <person name="Ang C.C."/>
            <person name="Tnah L.H."/>
            <person name="Lee C.T."/>
            <person name="Nishiyama T."/>
            <person name="Sese J."/>
            <person name="O'Brien M.J."/>
            <person name="Copetti D."/>
            <person name="Mohd Noor M.I."/>
            <person name="Ong R.C."/>
            <person name="Putra M."/>
            <person name="Sireger I.Z."/>
            <person name="Indrioko S."/>
            <person name="Kosugi Y."/>
            <person name="Izuno A."/>
            <person name="Isagi Y."/>
            <person name="Lee S.L."/>
            <person name="Shimizu K.K."/>
        </authorList>
    </citation>
    <scope>NUCLEOTIDE SEQUENCE [LARGE SCALE GENOMIC DNA]</scope>
    <source>
        <strain evidence="2">214</strain>
    </source>
</reference>
<feature type="region of interest" description="Disordered" evidence="1">
    <location>
        <begin position="1"/>
        <end position="22"/>
    </location>
</feature>
<dbReference type="AlphaFoldDB" id="A0AAV5HJW0"/>
<dbReference type="Proteomes" id="UP001054252">
    <property type="component" value="Unassembled WGS sequence"/>
</dbReference>
<dbReference type="PANTHER" id="PTHR34371:SF6">
    <property type="entry name" value="MEMBRANE-ASSOCIATED KINASE REGULATOR 6"/>
    <property type="match status" value="1"/>
</dbReference>
<evidence type="ECO:0000313" key="3">
    <source>
        <dbReference type="Proteomes" id="UP001054252"/>
    </source>
</evidence>
<evidence type="ECO:0000313" key="2">
    <source>
        <dbReference type="EMBL" id="GKU89078.1"/>
    </source>
</evidence>
<feature type="region of interest" description="Disordered" evidence="1">
    <location>
        <begin position="207"/>
        <end position="226"/>
    </location>
</feature>
<proteinExistence type="predicted"/>
<comment type="caution">
    <text evidence="2">The sequence shown here is derived from an EMBL/GenBank/DDBJ whole genome shotgun (WGS) entry which is preliminary data.</text>
</comment>
<accession>A0AAV5HJW0</accession>
<keyword evidence="3" id="KW-1185">Reference proteome</keyword>